<organism evidence="1">
    <name type="scientific">Arundo donax</name>
    <name type="common">Giant reed</name>
    <name type="synonym">Donax arundinaceus</name>
    <dbReference type="NCBI Taxonomy" id="35708"/>
    <lineage>
        <taxon>Eukaryota</taxon>
        <taxon>Viridiplantae</taxon>
        <taxon>Streptophyta</taxon>
        <taxon>Embryophyta</taxon>
        <taxon>Tracheophyta</taxon>
        <taxon>Spermatophyta</taxon>
        <taxon>Magnoliopsida</taxon>
        <taxon>Liliopsida</taxon>
        <taxon>Poales</taxon>
        <taxon>Poaceae</taxon>
        <taxon>PACMAD clade</taxon>
        <taxon>Arundinoideae</taxon>
        <taxon>Arundineae</taxon>
        <taxon>Arundo</taxon>
    </lineage>
</organism>
<reference evidence="1" key="1">
    <citation type="submission" date="2014-09" db="EMBL/GenBank/DDBJ databases">
        <authorList>
            <person name="Magalhaes I.L.F."/>
            <person name="Oliveira U."/>
            <person name="Santos F.R."/>
            <person name="Vidigal T.H.D.A."/>
            <person name="Brescovit A.D."/>
            <person name="Santos A.J."/>
        </authorList>
    </citation>
    <scope>NUCLEOTIDE SEQUENCE</scope>
    <source>
        <tissue evidence="1">Shoot tissue taken approximately 20 cm above the soil surface</tissue>
    </source>
</reference>
<evidence type="ECO:0000313" key="1">
    <source>
        <dbReference type="EMBL" id="JAE10116.1"/>
    </source>
</evidence>
<sequence>MLNWQLLWVEPCIVLFQLRSELCSAPLKLVAPTH</sequence>
<protein>
    <submittedName>
        <fullName evidence="1">Uncharacterized protein</fullName>
    </submittedName>
</protein>
<proteinExistence type="predicted"/>
<reference evidence="1" key="2">
    <citation type="journal article" date="2015" name="Data Brief">
        <title>Shoot transcriptome of the giant reed, Arundo donax.</title>
        <authorList>
            <person name="Barrero R.A."/>
            <person name="Guerrero F.D."/>
            <person name="Moolhuijzen P."/>
            <person name="Goolsby J.A."/>
            <person name="Tidwell J."/>
            <person name="Bellgard S.E."/>
            <person name="Bellgard M.I."/>
        </authorList>
    </citation>
    <scope>NUCLEOTIDE SEQUENCE</scope>
    <source>
        <tissue evidence="1">Shoot tissue taken approximately 20 cm above the soil surface</tissue>
    </source>
</reference>
<accession>A0A0A9FJ53</accession>
<dbReference type="AlphaFoldDB" id="A0A0A9FJ53"/>
<name>A0A0A9FJ53_ARUDO</name>
<dbReference type="EMBL" id="GBRH01187780">
    <property type="protein sequence ID" value="JAE10116.1"/>
    <property type="molecule type" value="Transcribed_RNA"/>
</dbReference>